<keyword evidence="2" id="KW-1185">Reference proteome</keyword>
<dbReference type="AlphaFoldDB" id="A0A9Q1FUC2"/>
<sequence>MLHGYGDKRDPQTYLLVSKAVIALFVETIRSPQPICLATAGVCLAGKLLRNNNNNNNNKKKAGRSPCVRQGRRYLRLPHPLAPFSTTDSGPWLGVGHTPFLLVVGSMLPLQQRKKTAERGLSACESRHCLRPPHPLAVLQYH</sequence>
<evidence type="ECO:0000313" key="2">
    <source>
        <dbReference type="Proteomes" id="UP001152622"/>
    </source>
</evidence>
<protein>
    <submittedName>
        <fullName evidence="1">Uncharacterized protein</fullName>
    </submittedName>
</protein>
<dbReference type="Proteomes" id="UP001152622">
    <property type="component" value="Chromosome 4"/>
</dbReference>
<organism evidence="1 2">
    <name type="scientific">Synaphobranchus kaupii</name>
    <name type="common">Kaup's arrowtooth eel</name>
    <dbReference type="NCBI Taxonomy" id="118154"/>
    <lineage>
        <taxon>Eukaryota</taxon>
        <taxon>Metazoa</taxon>
        <taxon>Chordata</taxon>
        <taxon>Craniata</taxon>
        <taxon>Vertebrata</taxon>
        <taxon>Euteleostomi</taxon>
        <taxon>Actinopterygii</taxon>
        <taxon>Neopterygii</taxon>
        <taxon>Teleostei</taxon>
        <taxon>Anguilliformes</taxon>
        <taxon>Synaphobranchidae</taxon>
        <taxon>Synaphobranchus</taxon>
    </lineage>
</organism>
<dbReference type="EMBL" id="JAINUF010000004">
    <property type="protein sequence ID" value="KAJ8366179.1"/>
    <property type="molecule type" value="Genomic_DNA"/>
</dbReference>
<evidence type="ECO:0000313" key="1">
    <source>
        <dbReference type="EMBL" id="KAJ8366179.1"/>
    </source>
</evidence>
<reference evidence="1" key="1">
    <citation type="journal article" date="2023" name="Science">
        <title>Genome structures resolve the early diversification of teleost fishes.</title>
        <authorList>
            <person name="Parey E."/>
            <person name="Louis A."/>
            <person name="Montfort J."/>
            <person name="Bouchez O."/>
            <person name="Roques C."/>
            <person name="Iampietro C."/>
            <person name="Lluch J."/>
            <person name="Castinel A."/>
            <person name="Donnadieu C."/>
            <person name="Desvignes T."/>
            <person name="Floi Bucao C."/>
            <person name="Jouanno E."/>
            <person name="Wen M."/>
            <person name="Mejri S."/>
            <person name="Dirks R."/>
            <person name="Jansen H."/>
            <person name="Henkel C."/>
            <person name="Chen W.J."/>
            <person name="Zahm M."/>
            <person name="Cabau C."/>
            <person name="Klopp C."/>
            <person name="Thompson A.W."/>
            <person name="Robinson-Rechavi M."/>
            <person name="Braasch I."/>
            <person name="Lecointre G."/>
            <person name="Bobe J."/>
            <person name="Postlethwait J.H."/>
            <person name="Berthelot C."/>
            <person name="Roest Crollius H."/>
            <person name="Guiguen Y."/>
        </authorList>
    </citation>
    <scope>NUCLEOTIDE SEQUENCE</scope>
    <source>
        <strain evidence="1">WJC10195</strain>
    </source>
</reference>
<proteinExistence type="predicted"/>
<name>A0A9Q1FUC2_SYNKA</name>
<accession>A0A9Q1FUC2</accession>
<gene>
    <name evidence="1" type="ORF">SKAU_G00150100</name>
</gene>
<comment type="caution">
    <text evidence="1">The sequence shown here is derived from an EMBL/GenBank/DDBJ whole genome shotgun (WGS) entry which is preliminary data.</text>
</comment>